<feature type="compositionally biased region" description="Polar residues" evidence="1">
    <location>
        <begin position="372"/>
        <end position="397"/>
    </location>
</feature>
<dbReference type="FunCoup" id="A0A6P3YVG4">
    <property type="interactions" value="785"/>
</dbReference>
<keyword evidence="2" id="KW-1185">Reference proteome</keyword>
<dbReference type="PANTHER" id="PTHR33737:SF2">
    <property type="entry name" value="OS12G0102700 PROTEIN"/>
    <property type="match status" value="1"/>
</dbReference>
<feature type="compositionally biased region" description="Polar residues" evidence="1">
    <location>
        <begin position="224"/>
        <end position="233"/>
    </location>
</feature>
<dbReference type="InParanoid" id="A0A6P3YVG4"/>
<dbReference type="GO" id="GO:0008017">
    <property type="term" value="F:microtubule binding"/>
    <property type="evidence" value="ECO:0007669"/>
    <property type="project" value="InterPro"/>
</dbReference>
<dbReference type="RefSeq" id="XP_015865957.3">
    <property type="nucleotide sequence ID" value="XM_016010471.4"/>
</dbReference>
<feature type="compositionally biased region" description="Polar residues" evidence="1">
    <location>
        <begin position="243"/>
        <end position="261"/>
    </location>
</feature>
<feature type="region of interest" description="Disordered" evidence="1">
    <location>
        <begin position="297"/>
        <end position="351"/>
    </location>
</feature>
<sequence>MDESMSTNKKNNDDVQVRRLSLIDVSSEDDSLLGLTSEHPQHQQPSAIQEQPIDESFEAVGANKLEEFNSTIKQKELVPQPSESLEPERTRKDGKYNLRKSLAWDSAFFTSAGVLDPEELSSMIEGNHKSGKQMLPGIQEEIHRSTDSISTLGSETLTLESVEANLFEDIRASIQKSSTATTMADTKTKAGSRVTETKISCASDRVDKASQSQDKMKPKLASKKPSTSLQNPGKLTRKVSARPQFSQSQSVAASRDSTSSLLKRPKVQGNPSPVSITSAKRVSMGGSLVKMEKDNVKNTAGKGAPIAKIPSSRIVPRPKLSSKPSSLRTSTATKIQTTSSLESSGSDSSAQIGNCSFNTMRKKNDSGTCNANSYGTTLQKPSRAASRNKTDLSNHLMTSTKLSSSTSPASSIIDWSSESASSTSTLKQNSCTSRASLDRRSCKRISIECDSSQDLDSENQEDNHCSVRHETHVTGLLGQHVLRASMTTTALPPASKPSGLRLPSPKIGFFDGGKSGVRTPNGSMLSHPVVSGNLPKSSAASVSPSAGKSNSKLGKLQSARQISNIKLDSQKTPLKMKPKVPALRPASKAATKKVFSSPSNVDSCNAVSSKVKNRTPLKSGTESKINGEEVGTERVDIAIHEKDANFIEKNGSLDMLRDKLSLDTEGNVDRKDIKTTSVSGGHTIITDFIPISNPEEVVVDAMHAKHDFKNDFQSLNTANKKESAHFEDQVDCLTKQVQAMGITVGTQKMFIDDSLSSPHCNFGGEDNIGAPQSSCHSAQKDESLYSLSRPTLPLSSTTFENTSSKRIPFAIKDSLYNIGGGLTVSEVGKNSHLALSEEHIEIEQLNSIQSES</sequence>
<reference evidence="3" key="1">
    <citation type="submission" date="2025-08" db="UniProtKB">
        <authorList>
            <consortium name="RefSeq"/>
        </authorList>
    </citation>
    <scope>IDENTIFICATION</scope>
    <source>
        <tissue evidence="3">Seedling</tissue>
    </source>
</reference>
<protein>
    <submittedName>
        <fullName evidence="3">GPI-anchored protein pfl2 isoform X1</fullName>
    </submittedName>
</protein>
<evidence type="ECO:0000313" key="3">
    <source>
        <dbReference type="RefSeq" id="XP_015865957.3"/>
    </source>
</evidence>
<dbReference type="GeneID" id="107403567"/>
<gene>
    <name evidence="3" type="primary">LOC107403567</name>
</gene>
<feature type="region of interest" description="Disordered" evidence="1">
    <location>
        <begin position="372"/>
        <end position="412"/>
    </location>
</feature>
<dbReference type="AlphaFoldDB" id="A0A6P3YVG4"/>
<feature type="compositionally biased region" description="Polar residues" evidence="1">
    <location>
        <begin position="269"/>
        <end position="280"/>
    </location>
</feature>
<dbReference type="PANTHER" id="PTHR33737">
    <property type="entry name" value="OS05G0121800 PROTEIN"/>
    <property type="match status" value="1"/>
</dbReference>
<name>A0A6P3YVG4_ZIZJJ</name>
<feature type="compositionally biased region" description="Low complexity" evidence="1">
    <location>
        <begin position="398"/>
        <end position="412"/>
    </location>
</feature>
<evidence type="ECO:0000313" key="2">
    <source>
        <dbReference type="Proteomes" id="UP001652623"/>
    </source>
</evidence>
<feature type="compositionally biased region" description="Low complexity" evidence="1">
    <location>
        <begin position="317"/>
        <end position="331"/>
    </location>
</feature>
<dbReference type="Proteomes" id="UP001652623">
    <property type="component" value="Chromosome 11"/>
</dbReference>
<feature type="region of interest" description="Disordered" evidence="1">
    <location>
        <begin position="1"/>
        <end position="51"/>
    </location>
</feature>
<feature type="region of interest" description="Disordered" evidence="1">
    <location>
        <begin position="535"/>
        <end position="556"/>
    </location>
</feature>
<dbReference type="InterPro" id="IPR045882">
    <property type="entry name" value="GPT1/2"/>
</dbReference>
<feature type="compositionally biased region" description="Low complexity" evidence="1">
    <location>
        <begin position="535"/>
        <end position="549"/>
    </location>
</feature>
<evidence type="ECO:0000256" key="1">
    <source>
        <dbReference type="SAM" id="MobiDB-lite"/>
    </source>
</evidence>
<organism evidence="2 3">
    <name type="scientific">Ziziphus jujuba</name>
    <name type="common">Chinese jujube</name>
    <name type="synonym">Ziziphus sativa</name>
    <dbReference type="NCBI Taxonomy" id="326968"/>
    <lineage>
        <taxon>Eukaryota</taxon>
        <taxon>Viridiplantae</taxon>
        <taxon>Streptophyta</taxon>
        <taxon>Embryophyta</taxon>
        <taxon>Tracheophyta</taxon>
        <taxon>Spermatophyta</taxon>
        <taxon>Magnoliopsida</taxon>
        <taxon>eudicotyledons</taxon>
        <taxon>Gunneridae</taxon>
        <taxon>Pentapetalae</taxon>
        <taxon>rosids</taxon>
        <taxon>fabids</taxon>
        <taxon>Rosales</taxon>
        <taxon>Rhamnaceae</taxon>
        <taxon>Paliureae</taxon>
        <taxon>Ziziphus</taxon>
    </lineage>
</organism>
<feature type="region of interest" description="Disordered" evidence="1">
    <location>
        <begin position="176"/>
        <end position="281"/>
    </location>
</feature>
<feature type="compositionally biased region" description="Low complexity" evidence="1">
    <location>
        <begin position="176"/>
        <end position="185"/>
    </location>
</feature>
<feature type="compositionally biased region" description="Low complexity" evidence="1">
    <location>
        <begin position="339"/>
        <end position="349"/>
    </location>
</feature>
<accession>A0A6P3YVG4</accession>
<proteinExistence type="predicted"/>